<comment type="caution">
    <text evidence="7">The sequence shown here is derived from an EMBL/GenBank/DDBJ whole genome shotgun (WGS) entry which is preliminary data.</text>
</comment>
<reference evidence="7 8" key="1">
    <citation type="submission" date="2019-07" db="EMBL/GenBank/DDBJ databases">
        <authorList>
            <person name="Huq M.A."/>
        </authorList>
    </citation>
    <scope>NUCLEOTIDE SEQUENCE [LARGE SCALE GENOMIC DNA]</scope>
    <source>
        <strain evidence="7 8">MAH-3</strain>
    </source>
</reference>
<evidence type="ECO:0000313" key="8">
    <source>
        <dbReference type="Proteomes" id="UP000316008"/>
    </source>
</evidence>
<dbReference type="GO" id="GO:0003677">
    <property type="term" value="F:DNA binding"/>
    <property type="evidence" value="ECO:0007669"/>
    <property type="project" value="InterPro"/>
</dbReference>
<sequence>MDDLTLVNECAKGNSKAQRALFDKFAPKMLAVCQRYLRNTQEAEDVLQDGFVKVFQKIVDFKMEGSLEGWIRRIVVNTALDTIRKNKKLLDDVQVEEVQYKVSFTDHQFDGMDLAQLMKLIDEMPDGYRIVFNMFAIEGYSHKEIADTLGVTENTSKSQYSRARAFLRTQLELLGRD</sequence>
<dbReference type="SUPFAM" id="SSF88659">
    <property type="entry name" value="Sigma3 and sigma4 domains of RNA polymerase sigma factors"/>
    <property type="match status" value="1"/>
</dbReference>
<keyword evidence="4" id="KW-0804">Transcription</keyword>
<accession>A0A556N2H4</accession>
<dbReference type="Pfam" id="PF08281">
    <property type="entry name" value="Sigma70_r4_2"/>
    <property type="match status" value="1"/>
</dbReference>
<dbReference type="Pfam" id="PF04542">
    <property type="entry name" value="Sigma70_r2"/>
    <property type="match status" value="1"/>
</dbReference>
<dbReference type="InterPro" id="IPR014284">
    <property type="entry name" value="RNA_pol_sigma-70_dom"/>
</dbReference>
<keyword evidence="3" id="KW-0731">Sigma factor</keyword>
<keyword evidence="8" id="KW-1185">Reference proteome</keyword>
<dbReference type="GO" id="GO:0006352">
    <property type="term" value="P:DNA-templated transcription initiation"/>
    <property type="evidence" value="ECO:0007669"/>
    <property type="project" value="InterPro"/>
</dbReference>
<evidence type="ECO:0000256" key="2">
    <source>
        <dbReference type="ARBA" id="ARBA00023015"/>
    </source>
</evidence>
<dbReference type="PANTHER" id="PTHR43133:SF46">
    <property type="entry name" value="RNA POLYMERASE SIGMA-70 FACTOR ECF SUBFAMILY"/>
    <property type="match status" value="1"/>
</dbReference>
<dbReference type="InterPro" id="IPR013249">
    <property type="entry name" value="RNA_pol_sigma70_r4_t2"/>
</dbReference>
<dbReference type="InterPro" id="IPR013325">
    <property type="entry name" value="RNA_pol_sigma_r2"/>
</dbReference>
<dbReference type="SUPFAM" id="SSF88946">
    <property type="entry name" value="Sigma2 domain of RNA polymerase sigma factors"/>
    <property type="match status" value="1"/>
</dbReference>
<protein>
    <submittedName>
        <fullName evidence="7">RNA polymerase sigma factor</fullName>
    </submittedName>
</protein>
<keyword evidence="2" id="KW-0805">Transcription regulation</keyword>
<dbReference type="InterPro" id="IPR013324">
    <property type="entry name" value="RNA_pol_sigma_r3/r4-like"/>
</dbReference>
<evidence type="ECO:0000256" key="1">
    <source>
        <dbReference type="ARBA" id="ARBA00010641"/>
    </source>
</evidence>
<evidence type="ECO:0000256" key="4">
    <source>
        <dbReference type="ARBA" id="ARBA00023163"/>
    </source>
</evidence>
<evidence type="ECO:0000259" key="6">
    <source>
        <dbReference type="Pfam" id="PF08281"/>
    </source>
</evidence>
<dbReference type="AlphaFoldDB" id="A0A556N2H4"/>
<organism evidence="7 8">
    <name type="scientific">Fluviicola chungangensis</name>
    <dbReference type="NCBI Taxonomy" id="2597671"/>
    <lineage>
        <taxon>Bacteria</taxon>
        <taxon>Pseudomonadati</taxon>
        <taxon>Bacteroidota</taxon>
        <taxon>Flavobacteriia</taxon>
        <taxon>Flavobacteriales</taxon>
        <taxon>Crocinitomicaceae</taxon>
        <taxon>Fluviicola</taxon>
    </lineage>
</organism>
<dbReference type="InterPro" id="IPR036388">
    <property type="entry name" value="WH-like_DNA-bd_sf"/>
</dbReference>
<feature type="domain" description="RNA polymerase sigma factor 70 region 4 type 2" evidence="6">
    <location>
        <begin position="115"/>
        <end position="167"/>
    </location>
</feature>
<gene>
    <name evidence="7" type="ORF">FO442_04120</name>
</gene>
<dbReference type="Gene3D" id="1.10.1740.10">
    <property type="match status" value="1"/>
</dbReference>
<evidence type="ECO:0000313" key="7">
    <source>
        <dbReference type="EMBL" id="TSJ46352.1"/>
    </source>
</evidence>
<dbReference type="InterPro" id="IPR007627">
    <property type="entry name" value="RNA_pol_sigma70_r2"/>
</dbReference>
<dbReference type="Proteomes" id="UP000316008">
    <property type="component" value="Unassembled WGS sequence"/>
</dbReference>
<feature type="domain" description="RNA polymerase sigma-70 region 2" evidence="5">
    <location>
        <begin position="21"/>
        <end position="88"/>
    </location>
</feature>
<comment type="similarity">
    <text evidence="1">Belongs to the sigma-70 factor family. ECF subfamily.</text>
</comment>
<dbReference type="EMBL" id="VLPL01000002">
    <property type="protein sequence ID" value="TSJ46352.1"/>
    <property type="molecule type" value="Genomic_DNA"/>
</dbReference>
<dbReference type="InterPro" id="IPR039425">
    <property type="entry name" value="RNA_pol_sigma-70-like"/>
</dbReference>
<dbReference type="CDD" id="cd06171">
    <property type="entry name" value="Sigma70_r4"/>
    <property type="match status" value="1"/>
</dbReference>
<dbReference type="OrthoDB" id="1056775at2"/>
<dbReference type="PANTHER" id="PTHR43133">
    <property type="entry name" value="RNA POLYMERASE ECF-TYPE SIGMA FACTO"/>
    <property type="match status" value="1"/>
</dbReference>
<evidence type="ECO:0000259" key="5">
    <source>
        <dbReference type="Pfam" id="PF04542"/>
    </source>
</evidence>
<evidence type="ECO:0000256" key="3">
    <source>
        <dbReference type="ARBA" id="ARBA00023082"/>
    </source>
</evidence>
<dbReference type="NCBIfam" id="TIGR02937">
    <property type="entry name" value="sigma70-ECF"/>
    <property type="match status" value="1"/>
</dbReference>
<dbReference type="RefSeq" id="WP_144331889.1">
    <property type="nucleotide sequence ID" value="NZ_VLPL01000002.1"/>
</dbReference>
<proteinExistence type="inferred from homology"/>
<name>A0A556N2H4_9FLAO</name>
<dbReference type="Gene3D" id="1.10.10.10">
    <property type="entry name" value="Winged helix-like DNA-binding domain superfamily/Winged helix DNA-binding domain"/>
    <property type="match status" value="1"/>
</dbReference>
<dbReference type="GO" id="GO:0016987">
    <property type="term" value="F:sigma factor activity"/>
    <property type="evidence" value="ECO:0007669"/>
    <property type="project" value="UniProtKB-KW"/>
</dbReference>